<gene>
    <name evidence="1" type="ORF">PIB30_091800</name>
</gene>
<accession>A0ABU6WT19</accession>
<organism evidence="1 2">
    <name type="scientific">Stylosanthes scabra</name>
    <dbReference type="NCBI Taxonomy" id="79078"/>
    <lineage>
        <taxon>Eukaryota</taxon>
        <taxon>Viridiplantae</taxon>
        <taxon>Streptophyta</taxon>
        <taxon>Embryophyta</taxon>
        <taxon>Tracheophyta</taxon>
        <taxon>Spermatophyta</taxon>
        <taxon>Magnoliopsida</taxon>
        <taxon>eudicotyledons</taxon>
        <taxon>Gunneridae</taxon>
        <taxon>Pentapetalae</taxon>
        <taxon>rosids</taxon>
        <taxon>fabids</taxon>
        <taxon>Fabales</taxon>
        <taxon>Fabaceae</taxon>
        <taxon>Papilionoideae</taxon>
        <taxon>50 kb inversion clade</taxon>
        <taxon>dalbergioids sensu lato</taxon>
        <taxon>Dalbergieae</taxon>
        <taxon>Pterocarpus clade</taxon>
        <taxon>Stylosanthes</taxon>
    </lineage>
</organism>
<evidence type="ECO:0000313" key="1">
    <source>
        <dbReference type="EMBL" id="MED6189045.1"/>
    </source>
</evidence>
<comment type="caution">
    <text evidence="1">The sequence shown here is derived from an EMBL/GenBank/DDBJ whole genome shotgun (WGS) entry which is preliminary data.</text>
</comment>
<dbReference type="Proteomes" id="UP001341840">
    <property type="component" value="Unassembled WGS sequence"/>
</dbReference>
<keyword evidence="2" id="KW-1185">Reference proteome</keyword>
<protein>
    <submittedName>
        <fullName evidence="1">Uncharacterized protein</fullName>
    </submittedName>
</protein>
<reference evidence="1 2" key="1">
    <citation type="journal article" date="2023" name="Plants (Basel)">
        <title>Bridging the Gap: Combining Genomics and Transcriptomics Approaches to Understand Stylosanthes scabra, an Orphan Legume from the Brazilian Caatinga.</title>
        <authorList>
            <person name="Ferreira-Neto J.R.C."/>
            <person name="da Silva M.D."/>
            <person name="Binneck E."/>
            <person name="de Melo N.F."/>
            <person name="da Silva R.H."/>
            <person name="de Melo A.L.T.M."/>
            <person name="Pandolfi V."/>
            <person name="Bustamante F.O."/>
            <person name="Brasileiro-Vidal A.C."/>
            <person name="Benko-Iseppon A.M."/>
        </authorList>
    </citation>
    <scope>NUCLEOTIDE SEQUENCE [LARGE SCALE GENOMIC DNA]</scope>
    <source>
        <tissue evidence="1">Leaves</tissue>
    </source>
</reference>
<feature type="non-terminal residue" evidence="1">
    <location>
        <position position="71"/>
    </location>
</feature>
<sequence length="71" mass="8061">MKANISDNTNTNNFDAVFVYGDPDPYKRRAQWEDMTISMGDINAPRLIIGDFNDILTQEEKEGLQPKPTAQ</sequence>
<name>A0ABU6WT19_9FABA</name>
<dbReference type="InterPro" id="IPR036691">
    <property type="entry name" value="Endo/exonu/phosph_ase_sf"/>
</dbReference>
<dbReference type="EMBL" id="JASCZI010183098">
    <property type="protein sequence ID" value="MED6189045.1"/>
    <property type="molecule type" value="Genomic_DNA"/>
</dbReference>
<dbReference type="SUPFAM" id="SSF56219">
    <property type="entry name" value="DNase I-like"/>
    <property type="match status" value="1"/>
</dbReference>
<evidence type="ECO:0000313" key="2">
    <source>
        <dbReference type="Proteomes" id="UP001341840"/>
    </source>
</evidence>
<proteinExistence type="predicted"/>